<dbReference type="Proteomes" id="UP000077763">
    <property type="component" value="Unassembled WGS sequence"/>
</dbReference>
<dbReference type="InterPro" id="IPR000671">
    <property type="entry name" value="Peptidase_A31"/>
</dbReference>
<dbReference type="OrthoDB" id="9808862at2"/>
<dbReference type="AlphaFoldDB" id="A0A177MJ68"/>
<dbReference type="PANTHER" id="PTHR30302:SF5">
    <property type="entry name" value="SLR1876 PROTEIN"/>
    <property type="match status" value="1"/>
</dbReference>
<sequence>MTKPILVFGYGNPSRGDDAVGPLVLDYLAEHIDLTRIELLSDFQLQIEHALDLQDRELVVFVDAAENCPESFTYTPLSPAQDRSYSSHALSPAALLAVYQSVSEQPIPPCFLLSIQAEAFELGTGLSERCRANLQHACRFLEKLLTQPLSTIVKSQSES</sequence>
<dbReference type="GO" id="GO:0016485">
    <property type="term" value="P:protein processing"/>
    <property type="evidence" value="ECO:0007669"/>
    <property type="project" value="TreeGrafter"/>
</dbReference>
<dbReference type="GO" id="GO:0004175">
    <property type="term" value="F:endopeptidase activity"/>
    <property type="evidence" value="ECO:0007669"/>
    <property type="project" value="TreeGrafter"/>
</dbReference>
<dbReference type="SUPFAM" id="SSF53163">
    <property type="entry name" value="HybD-like"/>
    <property type="match status" value="1"/>
</dbReference>
<evidence type="ECO:0000313" key="2">
    <source>
        <dbReference type="EMBL" id="OAI09263.1"/>
    </source>
</evidence>
<dbReference type="Proteomes" id="UP000078090">
    <property type="component" value="Unassembled WGS sequence"/>
</dbReference>
<dbReference type="CDD" id="cd06066">
    <property type="entry name" value="H2MP_NAD-link-bidir"/>
    <property type="match status" value="1"/>
</dbReference>
<organism evidence="1 3">
    <name type="scientific">Methylomonas methanica</name>
    <dbReference type="NCBI Taxonomy" id="421"/>
    <lineage>
        <taxon>Bacteria</taxon>
        <taxon>Pseudomonadati</taxon>
        <taxon>Pseudomonadota</taxon>
        <taxon>Gammaproteobacteria</taxon>
        <taxon>Methylococcales</taxon>
        <taxon>Methylococcaceae</taxon>
        <taxon>Methylomonas</taxon>
    </lineage>
</organism>
<dbReference type="RefSeq" id="WP_064006829.1">
    <property type="nucleotide sequence ID" value="NZ_LUUG01000033.1"/>
</dbReference>
<gene>
    <name evidence="2" type="ORF">A1332_06095</name>
    <name evidence="1" type="ORF">A1353_11440</name>
</gene>
<dbReference type="NCBIfam" id="TIGR00072">
    <property type="entry name" value="hydrog_prot"/>
    <property type="match status" value="1"/>
</dbReference>
<dbReference type="Gene3D" id="3.40.50.1450">
    <property type="entry name" value="HybD-like"/>
    <property type="match status" value="1"/>
</dbReference>
<proteinExistence type="predicted"/>
<dbReference type="EMBL" id="LUUG01000033">
    <property type="protein sequence ID" value="OAI09263.1"/>
    <property type="molecule type" value="Genomic_DNA"/>
</dbReference>
<reference evidence="3 4" key="1">
    <citation type="submission" date="2016-03" db="EMBL/GenBank/DDBJ databases">
        <authorList>
            <person name="Ploux O."/>
        </authorList>
    </citation>
    <scope>NUCLEOTIDE SEQUENCE [LARGE SCALE GENOMIC DNA]</scope>
    <source>
        <strain evidence="2 4">R-45363</strain>
        <strain evidence="1 3">R-45371</strain>
    </source>
</reference>
<evidence type="ECO:0000313" key="4">
    <source>
        <dbReference type="Proteomes" id="UP000078090"/>
    </source>
</evidence>
<protein>
    <submittedName>
        <fullName evidence="1">Ni/Fe hydrogenase</fullName>
    </submittedName>
</protein>
<dbReference type="PANTHER" id="PTHR30302">
    <property type="entry name" value="HYDROGENASE 1 MATURATION PROTEASE"/>
    <property type="match status" value="1"/>
</dbReference>
<dbReference type="EMBL" id="LUUH01000042">
    <property type="protein sequence ID" value="OAI05393.1"/>
    <property type="molecule type" value="Genomic_DNA"/>
</dbReference>
<accession>A0A177MJ68</accession>
<name>A0A177MJ68_METMH</name>
<dbReference type="GO" id="GO:0008047">
    <property type="term" value="F:enzyme activator activity"/>
    <property type="evidence" value="ECO:0007669"/>
    <property type="project" value="InterPro"/>
</dbReference>
<evidence type="ECO:0000313" key="1">
    <source>
        <dbReference type="EMBL" id="OAI05393.1"/>
    </source>
</evidence>
<dbReference type="InterPro" id="IPR023430">
    <property type="entry name" value="Pept_HybD-like_dom_sf"/>
</dbReference>
<evidence type="ECO:0000313" key="3">
    <source>
        <dbReference type="Proteomes" id="UP000077763"/>
    </source>
</evidence>
<comment type="caution">
    <text evidence="1">The sequence shown here is derived from an EMBL/GenBank/DDBJ whole genome shotgun (WGS) entry which is preliminary data.</text>
</comment>